<protein>
    <submittedName>
        <fullName evidence="1">Uncharacterized protein</fullName>
    </submittedName>
</protein>
<accession>A0A0F9M4L5</accession>
<evidence type="ECO:0000313" key="1">
    <source>
        <dbReference type="EMBL" id="KKN00634.1"/>
    </source>
</evidence>
<proteinExistence type="predicted"/>
<comment type="caution">
    <text evidence="1">The sequence shown here is derived from an EMBL/GenBank/DDBJ whole genome shotgun (WGS) entry which is preliminary data.</text>
</comment>
<dbReference type="AlphaFoldDB" id="A0A0F9M4L5"/>
<gene>
    <name evidence="1" type="ORF">LCGC14_1135890</name>
</gene>
<organism evidence="1">
    <name type="scientific">marine sediment metagenome</name>
    <dbReference type="NCBI Taxonomy" id="412755"/>
    <lineage>
        <taxon>unclassified sequences</taxon>
        <taxon>metagenomes</taxon>
        <taxon>ecological metagenomes</taxon>
    </lineage>
</organism>
<sequence>MKAEDLAHELLKHPDREVMMAIDHEGNGYRKLAEACEDLFNFGDNEPMDPEYDDDITKKNAVPVFILWPC</sequence>
<reference evidence="1" key="1">
    <citation type="journal article" date="2015" name="Nature">
        <title>Complex archaea that bridge the gap between prokaryotes and eukaryotes.</title>
        <authorList>
            <person name="Spang A."/>
            <person name="Saw J.H."/>
            <person name="Jorgensen S.L."/>
            <person name="Zaremba-Niedzwiedzka K."/>
            <person name="Martijn J."/>
            <person name="Lind A.E."/>
            <person name="van Eijk R."/>
            <person name="Schleper C."/>
            <person name="Guy L."/>
            <person name="Ettema T.J."/>
        </authorList>
    </citation>
    <scope>NUCLEOTIDE SEQUENCE</scope>
</reference>
<dbReference type="EMBL" id="LAZR01005353">
    <property type="protein sequence ID" value="KKN00634.1"/>
    <property type="molecule type" value="Genomic_DNA"/>
</dbReference>
<name>A0A0F9M4L5_9ZZZZ</name>